<accession>A0A1M6FLP2</accession>
<dbReference type="RefSeq" id="WP_083578151.1">
    <property type="nucleotide sequence ID" value="NZ_FQZE01000009.1"/>
</dbReference>
<organism evidence="1 2">
    <name type="scientific">Tangfeifania diversioriginum</name>
    <dbReference type="NCBI Taxonomy" id="1168035"/>
    <lineage>
        <taxon>Bacteria</taxon>
        <taxon>Pseudomonadati</taxon>
        <taxon>Bacteroidota</taxon>
        <taxon>Bacteroidia</taxon>
        <taxon>Marinilabiliales</taxon>
        <taxon>Prolixibacteraceae</taxon>
        <taxon>Tangfeifania</taxon>
    </lineage>
</organism>
<name>A0A1M6FLP2_9BACT</name>
<dbReference type="PIRSF" id="PIRSF028288">
    <property type="entry name" value="UCP028288"/>
    <property type="match status" value="1"/>
</dbReference>
<protein>
    <recommendedName>
        <fullName evidence="3">Phosphoribosyl-AMP cyclohydrolase</fullName>
    </recommendedName>
</protein>
<evidence type="ECO:0000313" key="2">
    <source>
        <dbReference type="Proteomes" id="UP000184050"/>
    </source>
</evidence>
<dbReference type="OrthoDB" id="9807600at2"/>
<gene>
    <name evidence="1" type="ORF">SAMN05444280_1095</name>
</gene>
<dbReference type="EMBL" id="FQZE01000009">
    <property type="protein sequence ID" value="SHI98573.1"/>
    <property type="molecule type" value="Genomic_DNA"/>
</dbReference>
<dbReference type="STRING" id="1168035.SAMN05444280_1095"/>
<dbReference type="Proteomes" id="UP000184050">
    <property type="component" value="Unassembled WGS sequence"/>
</dbReference>
<dbReference type="AlphaFoldDB" id="A0A1M6FLP2"/>
<reference evidence="1 2" key="1">
    <citation type="submission" date="2016-11" db="EMBL/GenBank/DDBJ databases">
        <authorList>
            <person name="Jaros S."/>
            <person name="Januszkiewicz K."/>
            <person name="Wedrychowicz H."/>
        </authorList>
    </citation>
    <scope>NUCLEOTIDE SEQUENCE [LARGE SCALE GENOMIC DNA]</scope>
    <source>
        <strain evidence="1 2">DSM 27063</strain>
    </source>
</reference>
<sequence length="154" mass="17923">MIKQEEILEAQNKWGNQIVQLGVDYREKKDFEKTAWLLVDELYGYHEGPVLFKPTKASRKQFRLTRKSAVSYFIGQNPDFAEDKGFALEPWEKVRFKNAEFILGEEQAVAMGNYFFTNYQGIETKVEFTLGFFRSKNGALKINLHHSSLPFQGE</sequence>
<dbReference type="Gene3D" id="3.10.450.50">
    <property type="match status" value="1"/>
</dbReference>
<dbReference type="InterPro" id="IPR016878">
    <property type="entry name" value="MICAH-like"/>
</dbReference>
<keyword evidence="2" id="KW-1185">Reference proteome</keyword>
<evidence type="ECO:0008006" key="3">
    <source>
        <dbReference type="Google" id="ProtNLM"/>
    </source>
</evidence>
<proteinExistence type="predicted"/>
<evidence type="ECO:0000313" key="1">
    <source>
        <dbReference type="EMBL" id="SHI98573.1"/>
    </source>
</evidence>